<proteinExistence type="predicted"/>
<evidence type="ECO:0000313" key="2">
    <source>
        <dbReference type="EMBL" id="CAI4000064.1"/>
    </source>
</evidence>
<organism evidence="2">
    <name type="scientific">Cladocopium goreaui</name>
    <dbReference type="NCBI Taxonomy" id="2562237"/>
    <lineage>
        <taxon>Eukaryota</taxon>
        <taxon>Sar</taxon>
        <taxon>Alveolata</taxon>
        <taxon>Dinophyceae</taxon>
        <taxon>Suessiales</taxon>
        <taxon>Symbiodiniaceae</taxon>
        <taxon>Cladocopium</taxon>
    </lineage>
</organism>
<dbReference type="EMBL" id="CAMXCT010002725">
    <property type="protein sequence ID" value="CAI4000064.1"/>
    <property type="molecule type" value="Genomic_DNA"/>
</dbReference>
<dbReference type="EMBL" id="CAMXCT030002725">
    <property type="protein sequence ID" value="CAL4787376.1"/>
    <property type="molecule type" value="Genomic_DNA"/>
</dbReference>
<gene>
    <name evidence="2" type="ORF">C1SCF055_LOCUS26212</name>
</gene>
<dbReference type="EMBL" id="CAMXCT020002725">
    <property type="protein sequence ID" value="CAL1153439.1"/>
    <property type="molecule type" value="Genomic_DNA"/>
</dbReference>
<keyword evidence="3" id="KW-0808">Transferase</keyword>
<dbReference type="GO" id="GO:0032259">
    <property type="term" value="P:methylation"/>
    <property type="evidence" value="ECO:0007669"/>
    <property type="project" value="UniProtKB-KW"/>
</dbReference>
<feature type="region of interest" description="Disordered" evidence="1">
    <location>
        <begin position="273"/>
        <end position="313"/>
    </location>
</feature>
<evidence type="ECO:0000313" key="3">
    <source>
        <dbReference type="EMBL" id="CAL4787376.1"/>
    </source>
</evidence>
<evidence type="ECO:0000256" key="1">
    <source>
        <dbReference type="SAM" id="MobiDB-lite"/>
    </source>
</evidence>
<feature type="compositionally biased region" description="Gly residues" evidence="1">
    <location>
        <begin position="298"/>
        <end position="309"/>
    </location>
</feature>
<reference evidence="2" key="1">
    <citation type="submission" date="2022-10" db="EMBL/GenBank/DDBJ databases">
        <authorList>
            <person name="Chen Y."/>
            <person name="Dougan E. K."/>
            <person name="Chan C."/>
            <person name="Rhodes N."/>
            <person name="Thang M."/>
        </authorList>
    </citation>
    <scope>NUCLEOTIDE SEQUENCE</scope>
</reference>
<name>A0A9P1CXJ2_9DINO</name>
<comment type="caution">
    <text evidence="2">The sequence shown here is derived from an EMBL/GenBank/DDBJ whole genome shotgun (WGS) entry which is preliminary data.</text>
</comment>
<dbReference type="AlphaFoldDB" id="A0A9P1CXJ2"/>
<sequence length="334" mass="36130">MATVLGRHGPQWDDLAEGDIYMINDSGRPGNRPCFLNAMVGSNGKVINSKSSKTIYLHISEESLTKRLDRFRGHSLGSVQQLQGLHTFTAKVMRLNQHSKDACEGSNRGNVVGPLAMDDYDNGDLTWRVIVQEKFEILGRLGQPEDDEAAVIDGDDLAEIAAAEESEQDDKAKTRDRYAKEPMLFHCLPMAFYREMLSSVDAVAAISLAGEGKLALQRILRRIPYTEKHKECLIDLLAARIFKLMRSSSGGKLYKPELAELWSQLETGESTVKLPTPKAKLKPDGKAKSNAAPQAISGGSGPQGDGSAGGNAAADLMEQVKALAAQAVEGAAHA</sequence>
<protein>
    <submittedName>
        <fullName evidence="3">Modification methylase SinI</fullName>
    </submittedName>
</protein>
<reference evidence="3 4" key="2">
    <citation type="submission" date="2024-05" db="EMBL/GenBank/DDBJ databases">
        <authorList>
            <person name="Chen Y."/>
            <person name="Shah S."/>
            <person name="Dougan E. K."/>
            <person name="Thang M."/>
            <person name="Chan C."/>
        </authorList>
    </citation>
    <scope>NUCLEOTIDE SEQUENCE [LARGE SCALE GENOMIC DNA]</scope>
</reference>
<dbReference type="Proteomes" id="UP001152797">
    <property type="component" value="Unassembled WGS sequence"/>
</dbReference>
<dbReference type="GO" id="GO:0008168">
    <property type="term" value="F:methyltransferase activity"/>
    <property type="evidence" value="ECO:0007669"/>
    <property type="project" value="UniProtKB-KW"/>
</dbReference>
<evidence type="ECO:0000313" key="4">
    <source>
        <dbReference type="Proteomes" id="UP001152797"/>
    </source>
</evidence>
<accession>A0A9P1CXJ2</accession>
<keyword evidence="4" id="KW-1185">Reference proteome</keyword>
<keyword evidence="3" id="KW-0489">Methyltransferase</keyword>